<dbReference type="Pfam" id="PF05368">
    <property type="entry name" value="NmrA"/>
    <property type="match status" value="1"/>
</dbReference>
<comment type="similarity">
    <text evidence="1">Belongs to the NmrA-type oxidoreductase family.</text>
</comment>
<reference evidence="4" key="1">
    <citation type="journal article" date="2020" name="Stud. Mycol.">
        <title>101 Dothideomycetes genomes: a test case for predicting lifestyles and emergence of pathogens.</title>
        <authorList>
            <person name="Haridas S."/>
            <person name="Albert R."/>
            <person name="Binder M."/>
            <person name="Bloem J."/>
            <person name="Labutti K."/>
            <person name="Salamov A."/>
            <person name="Andreopoulos B."/>
            <person name="Baker S."/>
            <person name="Barry K."/>
            <person name="Bills G."/>
            <person name="Bluhm B."/>
            <person name="Cannon C."/>
            <person name="Castanera R."/>
            <person name="Culley D."/>
            <person name="Daum C."/>
            <person name="Ezra D."/>
            <person name="Gonzalez J."/>
            <person name="Henrissat B."/>
            <person name="Kuo A."/>
            <person name="Liang C."/>
            <person name="Lipzen A."/>
            <person name="Lutzoni F."/>
            <person name="Magnuson J."/>
            <person name="Mondo S."/>
            <person name="Nolan M."/>
            <person name="Ohm R."/>
            <person name="Pangilinan J."/>
            <person name="Park H.-J."/>
            <person name="Ramirez L."/>
            <person name="Alfaro M."/>
            <person name="Sun H."/>
            <person name="Tritt A."/>
            <person name="Yoshinaga Y."/>
            <person name="Zwiers L.-H."/>
            <person name="Turgeon B."/>
            <person name="Goodwin S."/>
            <person name="Spatafora J."/>
            <person name="Crous P."/>
            <person name="Grigoriev I."/>
        </authorList>
    </citation>
    <scope>NUCLEOTIDE SEQUENCE</scope>
    <source>
        <strain evidence="4">CBS 123094</strain>
    </source>
</reference>
<dbReference type="Gene3D" id="3.90.25.10">
    <property type="entry name" value="UDP-galactose 4-epimerase, domain 1"/>
    <property type="match status" value="1"/>
</dbReference>
<organism evidence="4 5">
    <name type="scientific">Amniculicola lignicola CBS 123094</name>
    <dbReference type="NCBI Taxonomy" id="1392246"/>
    <lineage>
        <taxon>Eukaryota</taxon>
        <taxon>Fungi</taxon>
        <taxon>Dikarya</taxon>
        <taxon>Ascomycota</taxon>
        <taxon>Pezizomycotina</taxon>
        <taxon>Dothideomycetes</taxon>
        <taxon>Pleosporomycetidae</taxon>
        <taxon>Pleosporales</taxon>
        <taxon>Amniculicolaceae</taxon>
        <taxon>Amniculicola</taxon>
    </lineage>
</organism>
<evidence type="ECO:0000313" key="5">
    <source>
        <dbReference type="Proteomes" id="UP000799779"/>
    </source>
</evidence>
<evidence type="ECO:0000256" key="1">
    <source>
        <dbReference type="ARBA" id="ARBA00006328"/>
    </source>
</evidence>
<gene>
    <name evidence="4" type="ORF">P154DRAFT_593622</name>
</gene>
<feature type="domain" description="NmrA-like" evidence="3">
    <location>
        <begin position="1"/>
        <end position="316"/>
    </location>
</feature>
<proteinExistence type="inferred from homology"/>
<name>A0A6A5WU38_9PLEO</name>
<dbReference type="PANTHER" id="PTHR42748:SF26">
    <property type="entry name" value="NMRA-LIKE DOMAIN-CONTAINING PROTEIN"/>
    <property type="match status" value="1"/>
</dbReference>
<dbReference type="Gene3D" id="3.40.50.720">
    <property type="entry name" value="NAD(P)-binding Rossmann-like Domain"/>
    <property type="match status" value="1"/>
</dbReference>
<accession>A0A6A5WU38</accession>
<dbReference type="PANTHER" id="PTHR42748">
    <property type="entry name" value="NITROGEN METABOLITE REPRESSION PROTEIN NMRA FAMILY MEMBER"/>
    <property type="match status" value="1"/>
</dbReference>
<evidence type="ECO:0000259" key="3">
    <source>
        <dbReference type="Pfam" id="PF05368"/>
    </source>
</evidence>
<dbReference type="Proteomes" id="UP000799779">
    <property type="component" value="Unassembled WGS sequence"/>
</dbReference>
<dbReference type="OrthoDB" id="3358371at2759"/>
<dbReference type="CDD" id="cd05251">
    <property type="entry name" value="NmrA_like_SDR_a"/>
    <property type="match status" value="1"/>
</dbReference>
<evidence type="ECO:0000313" key="4">
    <source>
        <dbReference type="EMBL" id="KAF2002615.1"/>
    </source>
</evidence>
<dbReference type="InterPro" id="IPR008030">
    <property type="entry name" value="NmrA-like"/>
</dbReference>
<keyword evidence="5" id="KW-1185">Reference proteome</keyword>
<dbReference type="InterPro" id="IPR036291">
    <property type="entry name" value="NAD(P)-bd_dom_sf"/>
</dbReference>
<keyword evidence="2" id="KW-0521">NADP</keyword>
<dbReference type="InterPro" id="IPR051164">
    <property type="entry name" value="NmrA-like_oxidored"/>
</dbReference>
<protein>
    <submittedName>
        <fullName evidence="4">NAD(P)-binding protein</fullName>
    </submittedName>
</protein>
<dbReference type="EMBL" id="ML977576">
    <property type="protein sequence ID" value="KAF2002615.1"/>
    <property type="molecule type" value="Genomic_DNA"/>
</dbReference>
<dbReference type="AlphaFoldDB" id="A0A6A5WU38"/>
<dbReference type="GO" id="GO:0005634">
    <property type="term" value="C:nucleus"/>
    <property type="evidence" value="ECO:0007669"/>
    <property type="project" value="TreeGrafter"/>
</dbReference>
<evidence type="ECO:0000256" key="2">
    <source>
        <dbReference type="ARBA" id="ARBA00022857"/>
    </source>
</evidence>
<sequence length="325" mass="35400">MTKTIVIVGVTGAQGSSVAHTFLSLPGWKVRGISRNASSPAAQALTAKGVEIIEADVNDKASLFAPFEGANVIFSNTDFFAPFFAALGGESDPAIVAFDIEVAQGLNIAEAASQPVVLQTLEHFIYSSLSDAKKWSGGKFTDVYHFDSKAETIRQMESRFPKLATKMSFLQVGHYITNWKHHPTLGPQKQSDGSFLVARHSSVDEVTPFVVANKDTGPFVHALVEMPPGKSVHCVSEYMTWPEWTALWGEVLGVKAVYKQIGESECLLGAPEPMRKELWAAFAYTAEFGYTGGDPDVLSADQLGKKLELTSMREYIQGEDWSSIL</sequence>
<dbReference type="SUPFAM" id="SSF51735">
    <property type="entry name" value="NAD(P)-binding Rossmann-fold domains"/>
    <property type="match status" value="1"/>
</dbReference>